<sequence>MAKLVDGKVRNGRRFDDEGEDGDENFGGEIGENAEFSVAPTECLVFTAEDGREMRQILPNLPCRATDWNPHGGGAGPRSPLLMM</sequence>
<feature type="compositionally biased region" description="Acidic residues" evidence="1">
    <location>
        <begin position="17"/>
        <end position="26"/>
    </location>
</feature>
<proteinExistence type="predicted"/>
<comment type="caution">
    <text evidence="2">The sequence shown here is derived from an EMBL/GenBank/DDBJ whole genome shotgun (WGS) entry which is preliminary data.</text>
</comment>
<evidence type="ECO:0000256" key="1">
    <source>
        <dbReference type="SAM" id="MobiDB-lite"/>
    </source>
</evidence>
<reference evidence="2" key="2">
    <citation type="submission" date="2020-02" db="EMBL/GenBank/DDBJ databases">
        <title>Identification and distribution of gene clusters putatively required for synthesis of sphingolipid metabolism inhibitors in phylogenetically diverse species of the filamentous fungus Fusarium.</title>
        <authorList>
            <person name="Kim H.-S."/>
            <person name="Busman M."/>
            <person name="Brown D.W."/>
            <person name="Divon H."/>
            <person name="Uhlig S."/>
            <person name="Proctor R.H."/>
        </authorList>
    </citation>
    <scope>NUCLEOTIDE SEQUENCE</scope>
    <source>
        <strain evidence="2">NRRL 25174</strain>
    </source>
</reference>
<feature type="compositionally biased region" description="Basic and acidic residues" evidence="1">
    <location>
        <begin position="1"/>
        <end position="16"/>
    </location>
</feature>
<feature type="region of interest" description="Disordered" evidence="1">
    <location>
        <begin position="62"/>
        <end position="84"/>
    </location>
</feature>
<evidence type="ECO:0000313" key="3">
    <source>
        <dbReference type="Proteomes" id="UP000730481"/>
    </source>
</evidence>
<accession>A0A9P5AHP6</accession>
<reference evidence="2" key="1">
    <citation type="journal article" date="2017" name="Mycologia">
        <title>Fusarium algeriense, sp. nov., a novel toxigenic crown rot pathogen of durum wheat from Algeria is nested in the Fusarium burgessii species complex.</title>
        <authorList>
            <person name="Laraba I."/>
            <person name="Keddad A."/>
            <person name="Boureghda H."/>
            <person name="Abdallah N."/>
            <person name="Vaughan M.M."/>
            <person name="Proctor R.H."/>
            <person name="Busman M."/>
            <person name="O'Donnell K."/>
        </authorList>
    </citation>
    <scope>NUCLEOTIDE SEQUENCE</scope>
    <source>
        <strain evidence="2">NRRL 25174</strain>
    </source>
</reference>
<keyword evidence="3" id="KW-1185">Reference proteome</keyword>
<name>A0A9P5AHP6_9HYPO</name>
<organism evidence="2 3">
    <name type="scientific">Fusarium beomiforme</name>
    <dbReference type="NCBI Taxonomy" id="44412"/>
    <lineage>
        <taxon>Eukaryota</taxon>
        <taxon>Fungi</taxon>
        <taxon>Dikarya</taxon>
        <taxon>Ascomycota</taxon>
        <taxon>Pezizomycotina</taxon>
        <taxon>Sordariomycetes</taxon>
        <taxon>Hypocreomycetidae</taxon>
        <taxon>Hypocreales</taxon>
        <taxon>Nectriaceae</taxon>
        <taxon>Fusarium</taxon>
        <taxon>Fusarium burgessii species complex</taxon>
    </lineage>
</organism>
<dbReference type="AlphaFoldDB" id="A0A9P5AHP6"/>
<dbReference type="EMBL" id="PVQB02000312">
    <property type="protein sequence ID" value="KAF4338960.1"/>
    <property type="molecule type" value="Genomic_DNA"/>
</dbReference>
<dbReference type="Proteomes" id="UP000730481">
    <property type="component" value="Unassembled WGS sequence"/>
</dbReference>
<gene>
    <name evidence="2" type="ORF">FBEOM_7136</name>
</gene>
<protein>
    <submittedName>
        <fullName evidence="2">Uncharacterized protein</fullName>
    </submittedName>
</protein>
<feature type="region of interest" description="Disordered" evidence="1">
    <location>
        <begin position="1"/>
        <end position="33"/>
    </location>
</feature>
<evidence type="ECO:0000313" key="2">
    <source>
        <dbReference type="EMBL" id="KAF4338960.1"/>
    </source>
</evidence>